<keyword evidence="9" id="KW-0460">Magnesium</keyword>
<dbReference type="InterPro" id="IPR006390">
    <property type="entry name" value="DHP_synth_dom"/>
</dbReference>
<dbReference type="InterPro" id="IPR000489">
    <property type="entry name" value="Pterin-binding_dom"/>
</dbReference>
<comment type="pathway">
    <text evidence="4">Cofactor biosynthesis; tetrahydrofolate biosynthesis; 7,8-dihydrofolate from 2-amino-4-hydroxy-6-hydroxymethyl-7,8-dihydropteridine diphosphate and 4-aminobenzoate: step 1/2.</text>
</comment>
<feature type="region of interest" description="Disordered" evidence="12">
    <location>
        <begin position="244"/>
        <end position="267"/>
    </location>
</feature>
<dbReference type="PANTHER" id="PTHR20941">
    <property type="entry name" value="FOLATE SYNTHESIS PROTEINS"/>
    <property type="match status" value="1"/>
</dbReference>
<dbReference type="GO" id="GO:0046872">
    <property type="term" value="F:metal ion binding"/>
    <property type="evidence" value="ECO:0007669"/>
    <property type="project" value="UniProtKB-KW"/>
</dbReference>
<dbReference type="InterPro" id="IPR045031">
    <property type="entry name" value="DHP_synth-like"/>
</dbReference>
<dbReference type="Pfam" id="PF00809">
    <property type="entry name" value="Pterin_bind"/>
    <property type="match status" value="1"/>
</dbReference>
<evidence type="ECO:0000256" key="10">
    <source>
        <dbReference type="ARBA" id="ARBA00022909"/>
    </source>
</evidence>
<sequence length="696" mass="76213">MMVMASTYTSKTISSSSSLMIASSSLNDLIRTISQQSTKQQWTTTPSTVWINKGIHEGSSTNYHSLESRCCHLVQQSSKWTILSNKSLRIQGKNNSNKYNYNNNHHHHHHSFARLHQQERRNFATTVSPSSSSSSSSSSSDSDIQHHGQQQYQRKYCVYLAVGSNLGDSYQNIHRGLVKLCDPNFSPQTYLPTRWIKSSFLYRTKPMYVTDQPDFWNGAVQIDTDIEPHTLLRRLKQIEQSMGRTITTASTSTSTATTTYNQQPTRNGPRPLDLDILLLYNQNQIQNTNTTTGARVAATKTNIATITTQTNNTGQEQRSPICIDSKDLIVPHPRIQEREFVLRPLIDVAGRQVILPTYSDNNNNNNTTIGELLDGIISDSSTDATAVRILPLPHGRCLVFDQTIIMGILNVTPDSFSDGGSSWTDNVDAAVDRAMTMIQDGATIIDVGGESTRPGALEASVEEQIRRTIPVIKRLKERAETDVVVSIDTRHAAVARAAVQAGADIINDVSGGTFDPDMLSTMAELQVPVVLMHMRGTPETMQSMTKYDEQGGVVQGVVNELLERSKAAEKAGIPNWMQILDLGIGFAKDLEGNLSLLKHYTEMQSRLNNVPLVLGTSRKGFIGKITGEDIAANRDYGTVGSCIAALCLGRGNQATTTTGGKGGGAVSSLGCHILRVHNVKAAKHAASLMDAIVRAD</sequence>
<evidence type="ECO:0000256" key="4">
    <source>
        <dbReference type="ARBA" id="ARBA00004763"/>
    </source>
</evidence>
<keyword evidence="10" id="KW-0289">Folate biosynthesis</keyword>
<gene>
    <name evidence="14" type="ORF">IV203_028440</name>
</gene>
<dbReference type="FunFam" id="3.20.20.20:FF:000006">
    <property type="entry name" value="Dihydropteroate synthase"/>
    <property type="match status" value="1"/>
</dbReference>
<evidence type="ECO:0000256" key="8">
    <source>
        <dbReference type="ARBA" id="ARBA00022723"/>
    </source>
</evidence>
<comment type="catalytic activity">
    <reaction evidence="2">
        <text>6-hydroxymethyl-7,8-dihydropterin + ATP = (7,8-dihydropterin-6-yl)methyl diphosphate + AMP + H(+)</text>
        <dbReference type="Rhea" id="RHEA:11412"/>
        <dbReference type="ChEBI" id="CHEBI:15378"/>
        <dbReference type="ChEBI" id="CHEBI:30616"/>
        <dbReference type="ChEBI" id="CHEBI:44841"/>
        <dbReference type="ChEBI" id="CHEBI:72950"/>
        <dbReference type="ChEBI" id="CHEBI:456215"/>
        <dbReference type="EC" id="2.7.6.3"/>
    </reaction>
</comment>
<dbReference type="GO" id="GO:0003848">
    <property type="term" value="F:2-amino-4-hydroxy-6-hydroxymethyldihydropteridine diphosphokinase activity"/>
    <property type="evidence" value="ECO:0007669"/>
    <property type="project" value="UniProtKB-EC"/>
</dbReference>
<comment type="catalytic activity">
    <reaction evidence="1">
        <text>(7,8-dihydropterin-6-yl)methyl diphosphate + 4-aminobenzoate = 7,8-dihydropteroate + diphosphate</text>
        <dbReference type="Rhea" id="RHEA:19949"/>
        <dbReference type="ChEBI" id="CHEBI:17836"/>
        <dbReference type="ChEBI" id="CHEBI:17839"/>
        <dbReference type="ChEBI" id="CHEBI:33019"/>
        <dbReference type="ChEBI" id="CHEBI:72950"/>
        <dbReference type="EC" id="2.5.1.15"/>
    </reaction>
</comment>
<dbReference type="PROSITE" id="PS50972">
    <property type="entry name" value="PTERIN_BINDING"/>
    <property type="match status" value="1"/>
</dbReference>
<dbReference type="Proteomes" id="UP000693970">
    <property type="component" value="Unassembled WGS sequence"/>
</dbReference>
<dbReference type="InterPro" id="IPR000550">
    <property type="entry name" value="Hppk"/>
</dbReference>
<evidence type="ECO:0000256" key="11">
    <source>
        <dbReference type="ARBA" id="ARBA00023268"/>
    </source>
</evidence>
<dbReference type="GO" id="GO:0004156">
    <property type="term" value="F:dihydropteroate synthase activity"/>
    <property type="evidence" value="ECO:0007669"/>
    <property type="project" value="UniProtKB-EC"/>
</dbReference>
<keyword evidence="7" id="KW-0808">Transferase</keyword>
<keyword evidence="11" id="KW-0511">Multifunctional enzyme</keyword>
<keyword evidence="8" id="KW-0479">Metal-binding</keyword>
<evidence type="ECO:0000256" key="1">
    <source>
        <dbReference type="ARBA" id="ARBA00000012"/>
    </source>
</evidence>
<evidence type="ECO:0000256" key="3">
    <source>
        <dbReference type="ARBA" id="ARBA00001946"/>
    </source>
</evidence>
<dbReference type="Pfam" id="PF01288">
    <property type="entry name" value="HPPK"/>
    <property type="match status" value="1"/>
</dbReference>
<feature type="region of interest" description="Disordered" evidence="12">
    <location>
        <begin position="93"/>
        <end position="146"/>
    </location>
</feature>
<keyword evidence="15" id="KW-1185">Reference proteome</keyword>
<name>A0A9K3Q0B9_9STRA</name>
<dbReference type="PROSITE" id="PS00793">
    <property type="entry name" value="DHPS_2"/>
    <property type="match status" value="1"/>
</dbReference>
<dbReference type="CDD" id="cd00739">
    <property type="entry name" value="DHPS"/>
    <property type="match status" value="1"/>
</dbReference>
<evidence type="ECO:0000256" key="2">
    <source>
        <dbReference type="ARBA" id="ARBA00000198"/>
    </source>
</evidence>
<accession>A0A9K3Q0B9</accession>
<proteinExistence type="inferred from homology"/>
<dbReference type="EMBL" id="JAGRRH010000007">
    <property type="protein sequence ID" value="KAG7365770.1"/>
    <property type="molecule type" value="Genomic_DNA"/>
</dbReference>
<reference evidence="14" key="2">
    <citation type="submission" date="2021-04" db="EMBL/GenBank/DDBJ databases">
        <authorList>
            <person name="Podell S."/>
        </authorList>
    </citation>
    <scope>NUCLEOTIDE SEQUENCE</scope>
    <source>
        <strain evidence="14">Hildebrandi</strain>
    </source>
</reference>
<dbReference type="PROSITE" id="PS00792">
    <property type="entry name" value="DHPS_1"/>
    <property type="match status" value="1"/>
</dbReference>
<evidence type="ECO:0000256" key="12">
    <source>
        <dbReference type="SAM" id="MobiDB-lite"/>
    </source>
</evidence>
<dbReference type="GO" id="GO:0046654">
    <property type="term" value="P:tetrahydrofolate biosynthetic process"/>
    <property type="evidence" value="ECO:0007669"/>
    <property type="project" value="TreeGrafter"/>
</dbReference>
<dbReference type="NCBIfam" id="TIGR01496">
    <property type="entry name" value="DHPS"/>
    <property type="match status" value="1"/>
</dbReference>
<dbReference type="PROSITE" id="PS00794">
    <property type="entry name" value="HPPK"/>
    <property type="match status" value="1"/>
</dbReference>
<protein>
    <submittedName>
        <fullName evidence="14">Dihydropteroate synthase</fullName>
    </submittedName>
</protein>
<evidence type="ECO:0000256" key="9">
    <source>
        <dbReference type="ARBA" id="ARBA00022842"/>
    </source>
</evidence>
<evidence type="ECO:0000256" key="6">
    <source>
        <dbReference type="ARBA" id="ARBA00009951"/>
    </source>
</evidence>
<evidence type="ECO:0000313" key="14">
    <source>
        <dbReference type="EMBL" id="KAG7365770.1"/>
    </source>
</evidence>
<evidence type="ECO:0000256" key="7">
    <source>
        <dbReference type="ARBA" id="ARBA00022679"/>
    </source>
</evidence>
<evidence type="ECO:0000313" key="15">
    <source>
        <dbReference type="Proteomes" id="UP000693970"/>
    </source>
</evidence>
<dbReference type="AlphaFoldDB" id="A0A9K3Q0B9"/>
<comment type="caution">
    <text evidence="14">The sequence shown here is derived from an EMBL/GenBank/DDBJ whole genome shotgun (WGS) entry which is preliminary data.</text>
</comment>
<comment type="similarity">
    <text evidence="6">In the C-terminal section; belongs to the DHPS family.</text>
</comment>
<comment type="pathway">
    <text evidence="5">Cofactor biosynthesis; tetrahydrofolate biosynthesis; 2-amino-4-hydroxy-6-hydroxymethyl-7,8-dihydropteridine diphosphate from 7,8-dihydroneopterin triphosphate: step 4/4.</text>
</comment>
<evidence type="ECO:0000256" key="5">
    <source>
        <dbReference type="ARBA" id="ARBA00005051"/>
    </source>
</evidence>
<feature type="compositionally biased region" description="Basic residues" evidence="12">
    <location>
        <begin position="104"/>
        <end position="113"/>
    </location>
</feature>
<comment type="cofactor">
    <cofactor evidence="3">
        <name>Mg(2+)</name>
        <dbReference type="ChEBI" id="CHEBI:18420"/>
    </cofactor>
</comment>
<feature type="compositionally biased region" description="Low complexity" evidence="12">
    <location>
        <begin position="93"/>
        <end position="103"/>
    </location>
</feature>
<organism evidence="14 15">
    <name type="scientific">Nitzschia inconspicua</name>
    <dbReference type="NCBI Taxonomy" id="303405"/>
    <lineage>
        <taxon>Eukaryota</taxon>
        <taxon>Sar</taxon>
        <taxon>Stramenopiles</taxon>
        <taxon>Ochrophyta</taxon>
        <taxon>Bacillariophyta</taxon>
        <taxon>Bacillariophyceae</taxon>
        <taxon>Bacillariophycidae</taxon>
        <taxon>Bacillariales</taxon>
        <taxon>Bacillariaceae</taxon>
        <taxon>Nitzschia</taxon>
    </lineage>
</organism>
<evidence type="ECO:0000259" key="13">
    <source>
        <dbReference type="PROSITE" id="PS50972"/>
    </source>
</evidence>
<dbReference type="CDD" id="cd00483">
    <property type="entry name" value="HPPK"/>
    <property type="match status" value="1"/>
</dbReference>
<dbReference type="GO" id="GO:0046656">
    <property type="term" value="P:folic acid biosynthetic process"/>
    <property type="evidence" value="ECO:0007669"/>
    <property type="project" value="UniProtKB-KW"/>
</dbReference>
<dbReference type="OrthoDB" id="615426at2759"/>
<feature type="domain" description="Pterin-binding" evidence="13">
    <location>
        <begin position="403"/>
        <end position="687"/>
    </location>
</feature>
<feature type="compositionally biased region" description="Low complexity" evidence="12">
    <location>
        <begin position="245"/>
        <end position="259"/>
    </location>
</feature>
<feature type="compositionally biased region" description="Low complexity" evidence="12">
    <location>
        <begin position="128"/>
        <end position="142"/>
    </location>
</feature>
<reference evidence="14" key="1">
    <citation type="journal article" date="2021" name="Sci. Rep.">
        <title>Diploid genomic architecture of Nitzschia inconspicua, an elite biomass production diatom.</title>
        <authorList>
            <person name="Oliver A."/>
            <person name="Podell S."/>
            <person name="Pinowska A."/>
            <person name="Traller J.C."/>
            <person name="Smith S.R."/>
            <person name="McClure R."/>
            <person name="Beliaev A."/>
            <person name="Bohutskyi P."/>
            <person name="Hill E.A."/>
            <person name="Rabines A."/>
            <person name="Zheng H."/>
            <person name="Allen L.Z."/>
            <person name="Kuo A."/>
            <person name="Grigoriev I.V."/>
            <person name="Allen A.E."/>
            <person name="Hazlebeck D."/>
            <person name="Allen E.E."/>
        </authorList>
    </citation>
    <scope>NUCLEOTIDE SEQUENCE</scope>
    <source>
        <strain evidence="14">Hildebrandi</strain>
    </source>
</reference>
<dbReference type="GO" id="GO:0005740">
    <property type="term" value="C:mitochondrial envelope"/>
    <property type="evidence" value="ECO:0007669"/>
    <property type="project" value="TreeGrafter"/>
</dbReference>
<dbReference type="PANTHER" id="PTHR20941:SF1">
    <property type="entry name" value="FOLIC ACID SYNTHESIS PROTEIN FOL1"/>
    <property type="match status" value="1"/>
</dbReference>